<reference evidence="3 4" key="1">
    <citation type="submission" date="2018-02" db="EMBL/GenBank/DDBJ databases">
        <title>The draft genome of Sphingobacterium sp. 5JN-11.</title>
        <authorList>
            <person name="Liu L."/>
            <person name="Li L."/>
            <person name="Liang L."/>
            <person name="Zhang X."/>
            <person name="Wang T."/>
        </authorList>
    </citation>
    <scope>NUCLEOTIDE SEQUENCE [LARGE SCALE GENOMIC DNA]</scope>
    <source>
        <strain evidence="3 4">5JN-11</strain>
    </source>
</reference>
<dbReference type="RefSeq" id="WP_105716942.1">
    <property type="nucleotide sequence ID" value="NZ_PVBQ01000007.1"/>
</dbReference>
<name>A0A2S9J367_9SPHI</name>
<sequence length="310" mass="34334">MENKITSGIWFVFIGLVLLLHNLDILHFNFWATIKYWPLLIIIVGINLIAQNKAFGNYIKIGCNVLFLGWIFYVGLTAPKTDWSEQLFNGKNISIDNVNDDEPLLNAVHTPFDPTVKESTLEFNGGAGKFEMTVETGTNLVSARAKTDDMGMNIKTKQEGDKQTVVINAKPITSKNKNKTNNVLIGLNPEVNWHLILNYGAANFKGDLSSLRFKTLEVNTGASTMDLTLGEPTIGISKIDVATGASKIHFRIPKDAAVKVEYTSILSKNSFEGFETSENGIAKTANYENAENKFDIELEGAANNFTITRY</sequence>
<keyword evidence="1" id="KW-1133">Transmembrane helix</keyword>
<keyword evidence="1" id="KW-0812">Transmembrane</keyword>
<evidence type="ECO:0000256" key="1">
    <source>
        <dbReference type="SAM" id="Phobius"/>
    </source>
</evidence>
<comment type="caution">
    <text evidence="3">The sequence shown here is derived from an EMBL/GenBank/DDBJ whole genome shotgun (WGS) entry which is preliminary data.</text>
</comment>
<dbReference type="EMBL" id="PVBQ01000007">
    <property type="protein sequence ID" value="PRD47228.1"/>
    <property type="molecule type" value="Genomic_DNA"/>
</dbReference>
<dbReference type="Proteomes" id="UP000239711">
    <property type="component" value="Unassembled WGS sequence"/>
</dbReference>
<gene>
    <name evidence="3" type="ORF">C5745_10365</name>
</gene>
<feature type="transmembrane region" description="Helical" evidence="1">
    <location>
        <begin position="57"/>
        <end position="76"/>
    </location>
</feature>
<feature type="transmembrane region" description="Helical" evidence="1">
    <location>
        <begin position="7"/>
        <end position="28"/>
    </location>
</feature>
<evidence type="ECO:0000259" key="2">
    <source>
        <dbReference type="Pfam" id="PF18917"/>
    </source>
</evidence>
<protein>
    <recommendedName>
        <fullName evidence="2">LiaI-LiaF-like transmembrane region domain-containing protein</fullName>
    </recommendedName>
</protein>
<dbReference type="InterPro" id="IPR043726">
    <property type="entry name" value="LiaI-LiaF-like_TM1"/>
</dbReference>
<dbReference type="Pfam" id="PF18917">
    <property type="entry name" value="LiaI-LiaF-like_TM1"/>
    <property type="match status" value="1"/>
</dbReference>
<keyword evidence="1" id="KW-0472">Membrane</keyword>
<evidence type="ECO:0000313" key="4">
    <source>
        <dbReference type="Proteomes" id="UP000239711"/>
    </source>
</evidence>
<dbReference type="AlphaFoldDB" id="A0A2S9J367"/>
<keyword evidence="4" id="KW-1185">Reference proteome</keyword>
<accession>A0A2S9J367</accession>
<evidence type="ECO:0000313" key="3">
    <source>
        <dbReference type="EMBL" id="PRD47228.1"/>
    </source>
</evidence>
<feature type="transmembrane region" description="Helical" evidence="1">
    <location>
        <begin position="34"/>
        <end position="50"/>
    </location>
</feature>
<dbReference type="OrthoDB" id="941984at2"/>
<feature type="domain" description="LiaI-LiaF-like transmembrane region" evidence="2">
    <location>
        <begin position="5"/>
        <end position="49"/>
    </location>
</feature>
<organism evidence="3 4">
    <name type="scientific">Sphingobacterium haloxyli</name>
    <dbReference type="NCBI Taxonomy" id="2100533"/>
    <lineage>
        <taxon>Bacteria</taxon>
        <taxon>Pseudomonadati</taxon>
        <taxon>Bacteroidota</taxon>
        <taxon>Sphingobacteriia</taxon>
        <taxon>Sphingobacteriales</taxon>
        <taxon>Sphingobacteriaceae</taxon>
        <taxon>Sphingobacterium</taxon>
    </lineage>
</organism>
<proteinExistence type="predicted"/>